<feature type="region of interest" description="Disordered" evidence="1">
    <location>
        <begin position="93"/>
        <end position="115"/>
    </location>
</feature>
<proteinExistence type="predicted"/>
<protein>
    <submittedName>
        <fullName evidence="2">Uncharacterized protein</fullName>
    </submittedName>
</protein>
<dbReference type="EMBL" id="AALC02000042">
    <property type="protein sequence ID" value="EEQ05826.1"/>
    <property type="molecule type" value="Genomic_DNA"/>
</dbReference>
<feature type="compositionally biased region" description="Basic and acidic residues" evidence="1">
    <location>
        <begin position="93"/>
        <end position="105"/>
    </location>
</feature>
<gene>
    <name evidence="2" type="ORF">yberc0001_36110</name>
</gene>
<reference evidence="2" key="1">
    <citation type="submission" date="2008-12" db="EMBL/GenBank/DDBJ databases">
        <title>Annotation of the Yersinia bercovieri ATCC 43970 genome.</title>
        <authorList>
            <person name="Read T.D."/>
            <person name="Akmal A."/>
            <person name="Bishop-Lilly K."/>
            <person name="Chen P.E."/>
            <person name="Cook C."/>
            <person name="Kiley M.P."/>
            <person name="Lentz S."/>
            <person name="Mateczun A."/>
            <person name="Nagarajan N."/>
            <person name="Nolan N."/>
            <person name="Osborne B.I."/>
            <person name="Pop M."/>
            <person name="Sozhamannan S."/>
            <person name="Stewart A.C."/>
            <person name="Sulakvelidze A."/>
            <person name="Thomason B."/>
            <person name="Willner K."/>
            <person name="Zwick M.E."/>
        </authorList>
    </citation>
    <scope>NUCLEOTIDE SEQUENCE [LARGE SCALE GENOMIC DNA]</scope>
    <source>
        <strain evidence="2">ATCC 43970</strain>
    </source>
</reference>
<sequence>MYTPKSGFQRFDGLYLQGFKSSSYKYLNNCVATGPLTPNKILQASLSYDENDGVVYLRYPGGPSMASCDINQENINIDVENYINKTMTVMEESNSREADALENKKSQRKSNPGKAATDDSIQLFVKYCTLLKDATNNSSYLNDLRSMKHEYIGVNMNKFIYNHALYYVNNSGYYSYCESALPKLKAKIYTLNIDPTK</sequence>
<evidence type="ECO:0000256" key="1">
    <source>
        <dbReference type="SAM" id="MobiDB-lite"/>
    </source>
</evidence>
<evidence type="ECO:0000313" key="3">
    <source>
        <dbReference type="Proteomes" id="UP000010319"/>
    </source>
</evidence>
<dbReference type="Proteomes" id="UP000010319">
    <property type="component" value="Unassembled WGS sequence"/>
</dbReference>
<accession>A0ABM9XWP7</accession>
<name>A0ABM9XWP7_YERBE</name>
<comment type="caution">
    <text evidence="2">The sequence shown here is derived from an EMBL/GenBank/DDBJ whole genome shotgun (WGS) entry which is preliminary data.</text>
</comment>
<evidence type="ECO:0000313" key="2">
    <source>
        <dbReference type="EMBL" id="EEQ05826.1"/>
    </source>
</evidence>
<keyword evidence="3" id="KW-1185">Reference proteome</keyword>
<organism evidence="2 3">
    <name type="scientific">Yersinia bercovieri ATCC 43970</name>
    <dbReference type="NCBI Taxonomy" id="349968"/>
    <lineage>
        <taxon>Bacteria</taxon>
        <taxon>Pseudomonadati</taxon>
        <taxon>Pseudomonadota</taxon>
        <taxon>Gammaproteobacteria</taxon>
        <taxon>Enterobacterales</taxon>
        <taxon>Yersiniaceae</taxon>
        <taxon>Yersinia</taxon>
    </lineage>
</organism>